<dbReference type="EMBL" id="JAUKPO010000002">
    <property type="protein sequence ID" value="MDO1445952.1"/>
    <property type="molecule type" value="Genomic_DNA"/>
</dbReference>
<proteinExistence type="predicted"/>
<evidence type="ECO:0000256" key="1">
    <source>
        <dbReference type="SAM" id="SignalP"/>
    </source>
</evidence>
<organism evidence="2 3">
    <name type="scientific">Rhodocytophaga aerolata</name>
    <dbReference type="NCBI Taxonomy" id="455078"/>
    <lineage>
        <taxon>Bacteria</taxon>
        <taxon>Pseudomonadati</taxon>
        <taxon>Bacteroidota</taxon>
        <taxon>Cytophagia</taxon>
        <taxon>Cytophagales</taxon>
        <taxon>Rhodocytophagaceae</taxon>
        <taxon>Rhodocytophaga</taxon>
    </lineage>
</organism>
<feature type="chain" id="PRO_5046942297" description="DUF4397 domain-containing protein" evidence="1">
    <location>
        <begin position="23"/>
        <end position="110"/>
    </location>
</feature>
<feature type="signal peptide" evidence="1">
    <location>
        <begin position="1"/>
        <end position="22"/>
    </location>
</feature>
<keyword evidence="1" id="KW-0732">Signal</keyword>
<evidence type="ECO:0008006" key="4">
    <source>
        <dbReference type="Google" id="ProtNLM"/>
    </source>
</evidence>
<dbReference type="PROSITE" id="PS51257">
    <property type="entry name" value="PROKAR_LIPOPROTEIN"/>
    <property type="match status" value="1"/>
</dbReference>
<evidence type="ECO:0000313" key="2">
    <source>
        <dbReference type="EMBL" id="MDO1445952.1"/>
    </source>
</evidence>
<keyword evidence="3" id="KW-1185">Reference proteome</keyword>
<sequence length="110" mass="12421">MRKTYRSLLLVSSLLILLSCSKEDVGPQTGDLKIYINVLDATWTLYYELYTEGSLATRMVVSPLREGEVTVRSSTPFYIRDLNAGNYILSIGGSTRSVQVTGGREREYRF</sequence>
<comment type="caution">
    <text evidence="2">The sequence shown here is derived from an EMBL/GenBank/DDBJ whole genome shotgun (WGS) entry which is preliminary data.</text>
</comment>
<accession>A0ABT8R1I8</accession>
<dbReference type="Proteomes" id="UP001168528">
    <property type="component" value="Unassembled WGS sequence"/>
</dbReference>
<evidence type="ECO:0000313" key="3">
    <source>
        <dbReference type="Proteomes" id="UP001168528"/>
    </source>
</evidence>
<protein>
    <recommendedName>
        <fullName evidence="4">DUF4397 domain-containing protein</fullName>
    </recommendedName>
</protein>
<name>A0ABT8R1I8_9BACT</name>
<reference evidence="2" key="1">
    <citation type="submission" date="2023-07" db="EMBL/GenBank/DDBJ databases">
        <title>The genome sequence of Rhodocytophaga aerolata KACC 12507.</title>
        <authorList>
            <person name="Zhang X."/>
        </authorList>
    </citation>
    <scope>NUCLEOTIDE SEQUENCE</scope>
    <source>
        <strain evidence="2">KACC 12507</strain>
    </source>
</reference>
<gene>
    <name evidence="2" type="ORF">Q0590_06795</name>
</gene>
<dbReference type="RefSeq" id="WP_302036748.1">
    <property type="nucleotide sequence ID" value="NZ_JAUKPO010000002.1"/>
</dbReference>